<feature type="region of interest" description="Disordered" evidence="6">
    <location>
        <begin position="375"/>
        <end position="414"/>
    </location>
</feature>
<feature type="domain" description="C2H2-type" evidence="7">
    <location>
        <begin position="593"/>
        <end position="621"/>
    </location>
</feature>
<dbReference type="RefSeq" id="XP_022082244.1">
    <property type="nucleotide sequence ID" value="XM_022226552.1"/>
</dbReference>
<feature type="domain" description="C2H2-type" evidence="7">
    <location>
        <begin position="1495"/>
        <end position="1518"/>
    </location>
</feature>
<feature type="region of interest" description="Disordered" evidence="6">
    <location>
        <begin position="706"/>
        <end position="727"/>
    </location>
</feature>
<dbReference type="Proteomes" id="UP000694845">
    <property type="component" value="Unplaced"/>
</dbReference>
<feature type="region of interest" description="Disordered" evidence="6">
    <location>
        <begin position="1374"/>
        <end position="1414"/>
    </location>
</feature>
<feature type="domain" description="C2H2-type" evidence="7">
    <location>
        <begin position="972"/>
        <end position="999"/>
    </location>
</feature>
<feature type="domain" description="C2H2-type" evidence="7">
    <location>
        <begin position="476"/>
        <end position="503"/>
    </location>
</feature>
<feature type="compositionally biased region" description="Basic and acidic residues" evidence="6">
    <location>
        <begin position="298"/>
        <end position="314"/>
    </location>
</feature>
<evidence type="ECO:0000256" key="3">
    <source>
        <dbReference type="ARBA" id="ARBA00022771"/>
    </source>
</evidence>
<reference evidence="9" key="1">
    <citation type="submission" date="2025-08" db="UniProtKB">
        <authorList>
            <consortium name="RefSeq"/>
        </authorList>
    </citation>
    <scope>IDENTIFICATION</scope>
</reference>
<evidence type="ECO:0000313" key="8">
    <source>
        <dbReference type="Proteomes" id="UP000694845"/>
    </source>
</evidence>
<dbReference type="SMART" id="SM00355">
    <property type="entry name" value="ZnF_C2H2"/>
    <property type="match status" value="18"/>
</dbReference>
<feature type="domain" description="C2H2-type" evidence="7">
    <location>
        <begin position="1253"/>
        <end position="1281"/>
    </location>
</feature>
<accession>A0A8B7XN43</accession>
<feature type="region of interest" description="Disordered" evidence="6">
    <location>
        <begin position="773"/>
        <end position="794"/>
    </location>
</feature>
<feature type="domain" description="C2H2-type" evidence="7">
    <location>
        <begin position="1000"/>
        <end position="1028"/>
    </location>
</feature>
<feature type="compositionally biased region" description="Polar residues" evidence="6">
    <location>
        <begin position="1807"/>
        <end position="1818"/>
    </location>
</feature>
<dbReference type="InterPro" id="IPR036236">
    <property type="entry name" value="Znf_C2H2_sf"/>
</dbReference>
<dbReference type="CTD" id="6239"/>
<dbReference type="KEGG" id="aplc:110974734"/>
<feature type="domain" description="C2H2-type" evidence="7">
    <location>
        <begin position="944"/>
        <end position="971"/>
    </location>
</feature>
<feature type="domain" description="C2H2-type" evidence="7">
    <location>
        <begin position="1467"/>
        <end position="1494"/>
    </location>
</feature>
<evidence type="ECO:0000256" key="6">
    <source>
        <dbReference type="SAM" id="MobiDB-lite"/>
    </source>
</evidence>
<feature type="region of interest" description="Disordered" evidence="6">
    <location>
        <begin position="64"/>
        <end position="126"/>
    </location>
</feature>
<feature type="compositionally biased region" description="Basic and acidic residues" evidence="6">
    <location>
        <begin position="1449"/>
        <end position="1461"/>
    </location>
</feature>
<dbReference type="GO" id="GO:0000978">
    <property type="term" value="F:RNA polymerase II cis-regulatory region sequence-specific DNA binding"/>
    <property type="evidence" value="ECO:0007669"/>
    <property type="project" value="TreeGrafter"/>
</dbReference>
<proteinExistence type="predicted"/>
<protein>
    <submittedName>
        <fullName evidence="9">Ras-responsive element-binding protein 1-like isoform X1</fullName>
    </submittedName>
</protein>
<feature type="region of interest" description="Disordered" evidence="6">
    <location>
        <begin position="150"/>
        <end position="363"/>
    </location>
</feature>
<keyword evidence="3 5" id="KW-0863">Zinc-finger</keyword>
<feature type="region of interest" description="Disordered" evidence="6">
    <location>
        <begin position="1804"/>
        <end position="1893"/>
    </location>
</feature>
<feature type="domain" description="C2H2-type" evidence="7">
    <location>
        <begin position="1739"/>
        <end position="1766"/>
    </location>
</feature>
<dbReference type="GeneID" id="110974734"/>
<dbReference type="OrthoDB" id="3069995at2759"/>
<feature type="domain" description="C2H2-type" evidence="7">
    <location>
        <begin position="1057"/>
        <end position="1084"/>
    </location>
</feature>
<feature type="compositionally biased region" description="Basic and acidic residues" evidence="6">
    <location>
        <begin position="1387"/>
        <end position="1400"/>
    </location>
</feature>
<dbReference type="Pfam" id="PF13909">
    <property type="entry name" value="zf-H2C2_5"/>
    <property type="match status" value="1"/>
</dbReference>
<keyword evidence="1" id="KW-0479">Metal-binding</keyword>
<evidence type="ECO:0000256" key="1">
    <source>
        <dbReference type="ARBA" id="ARBA00022723"/>
    </source>
</evidence>
<feature type="region of interest" description="Disordered" evidence="6">
    <location>
        <begin position="1317"/>
        <end position="1349"/>
    </location>
</feature>
<dbReference type="InterPro" id="IPR013087">
    <property type="entry name" value="Znf_C2H2_type"/>
</dbReference>
<feature type="compositionally biased region" description="Low complexity" evidence="6">
    <location>
        <begin position="1844"/>
        <end position="1858"/>
    </location>
</feature>
<feature type="compositionally biased region" description="Low complexity" evidence="6">
    <location>
        <begin position="906"/>
        <end position="920"/>
    </location>
</feature>
<dbReference type="FunFam" id="3.30.160.60:FF:000448">
    <property type="entry name" value="RE1-silencing transcription factor A"/>
    <property type="match status" value="1"/>
</dbReference>
<name>A0A8B7XN43_ACAPL</name>
<feature type="compositionally biased region" description="Acidic residues" evidence="6">
    <location>
        <begin position="1870"/>
        <end position="1893"/>
    </location>
</feature>
<evidence type="ECO:0000256" key="2">
    <source>
        <dbReference type="ARBA" id="ARBA00022737"/>
    </source>
</evidence>
<feature type="domain" description="C2H2-type" evidence="7">
    <location>
        <begin position="416"/>
        <end position="443"/>
    </location>
</feature>
<feature type="region of interest" description="Disordered" evidence="6">
    <location>
        <begin position="1673"/>
        <end position="1697"/>
    </location>
</feature>
<feature type="compositionally biased region" description="Polar residues" evidence="6">
    <location>
        <begin position="1332"/>
        <end position="1346"/>
    </location>
</feature>
<dbReference type="PANTHER" id="PTHR46451">
    <property type="entry name" value="RAS-RESPONSIVE ELEMENT-BINDING PROTEIN 1"/>
    <property type="match status" value="1"/>
</dbReference>
<dbReference type="SUPFAM" id="SSF57667">
    <property type="entry name" value="beta-beta-alpha zinc fingers"/>
    <property type="match status" value="8"/>
</dbReference>
<feature type="domain" description="C2H2-type" evidence="7">
    <location>
        <begin position="566"/>
        <end position="588"/>
    </location>
</feature>
<feature type="compositionally biased region" description="Polar residues" evidence="6">
    <location>
        <begin position="257"/>
        <end position="268"/>
    </location>
</feature>
<feature type="region of interest" description="Disordered" evidence="6">
    <location>
        <begin position="900"/>
        <end position="936"/>
    </location>
</feature>
<dbReference type="PROSITE" id="PS50157">
    <property type="entry name" value="ZINC_FINGER_C2H2_2"/>
    <property type="match status" value="16"/>
</dbReference>
<gene>
    <name evidence="9" type="primary">LOC110974734</name>
</gene>
<dbReference type="GO" id="GO:0005634">
    <property type="term" value="C:nucleus"/>
    <property type="evidence" value="ECO:0007669"/>
    <property type="project" value="TreeGrafter"/>
</dbReference>
<feature type="domain" description="C2H2-type" evidence="7">
    <location>
        <begin position="1767"/>
        <end position="1795"/>
    </location>
</feature>
<feature type="region of interest" description="Disordered" evidence="6">
    <location>
        <begin position="1437"/>
        <end position="1463"/>
    </location>
</feature>
<feature type="domain" description="C2H2-type" evidence="7">
    <location>
        <begin position="448"/>
        <end position="475"/>
    </location>
</feature>
<keyword evidence="8" id="KW-1185">Reference proteome</keyword>
<evidence type="ECO:0000256" key="5">
    <source>
        <dbReference type="PROSITE-ProRule" id="PRU00042"/>
    </source>
</evidence>
<feature type="compositionally biased region" description="Polar residues" evidence="6">
    <location>
        <begin position="706"/>
        <end position="716"/>
    </location>
</feature>
<feature type="compositionally biased region" description="Polar residues" evidence="6">
    <location>
        <begin position="82"/>
        <end position="96"/>
    </location>
</feature>
<dbReference type="PANTHER" id="PTHR46451:SF1">
    <property type="entry name" value="RAS-RESPONSIVE ELEMENT-BINDING PROTEIN 1"/>
    <property type="match status" value="1"/>
</dbReference>
<dbReference type="FunFam" id="3.30.160.60:FF:001788">
    <property type="entry name" value="ras-responsive element-binding protein 1"/>
    <property type="match status" value="1"/>
</dbReference>
<dbReference type="FunFam" id="3.30.160.60:FF:000100">
    <property type="entry name" value="Zinc finger 45-like"/>
    <property type="match status" value="1"/>
</dbReference>
<evidence type="ECO:0000259" key="7">
    <source>
        <dbReference type="PROSITE" id="PS50157"/>
    </source>
</evidence>
<dbReference type="Pfam" id="PF00096">
    <property type="entry name" value="zf-C2H2"/>
    <property type="match status" value="2"/>
</dbReference>
<dbReference type="GO" id="GO:0001228">
    <property type="term" value="F:DNA-binding transcription activator activity, RNA polymerase II-specific"/>
    <property type="evidence" value="ECO:0007669"/>
    <property type="project" value="TreeGrafter"/>
</dbReference>
<feature type="domain" description="C2H2-type" evidence="7">
    <location>
        <begin position="670"/>
        <end position="698"/>
    </location>
</feature>
<dbReference type="PROSITE" id="PS00028">
    <property type="entry name" value="ZINC_FINGER_C2H2_1"/>
    <property type="match status" value="16"/>
</dbReference>
<dbReference type="FunFam" id="3.30.160.60:FF:000682">
    <property type="entry name" value="ras-responsive element-binding protein 1 isoform X1"/>
    <property type="match status" value="1"/>
</dbReference>
<feature type="compositionally biased region" description="Polar residues" evidence="6">
    <location>
        <begin position="384"/>
        <end position="396"/>
    </location>
</feature>
<feature type="compositionally biased region" description="Basic and acidic residues" evidence="6">
    <location>
        <begin position="924"/>
        <end position="936"/>
    </location>
</feature>
<keyword evidence="4" id="KW-0862">Zinc</keyword>
<feature type="compositionally biased region" description="Basic and acidic residues" evidence="6">
    <location>
        <begin position="67"/>
        <end position="81"/>
    </location>
</feature>
<sequence length="2007" mass="222674">MGVSYVSYVYVMLGTAFLQFPNQRSHNEQLPCSYPRIVITDLTEEAAGEQEDKASTDEQIGDIQEAGMDRKDTAVSVRETRSSTSNHGGIASNHNVMNRGPKTKGIRPHGSPIKGERPGLRRTQRKNAAQRYKLGKIAAAEESKMIGAELRSERRRSTDGAAKNKMTVTKRTKGSGRASIDSQISDGADEEDAIFMDTEPEKVTPSLTNGSFEPEVDDPLMPVSTPAQGQVKDDPAPNHQAPRRPSSMADSDMQPLNLVTGTATSNCPELTETGCAKPVSSEDDSNSSSDQAAAFSNGRDRDLPHRRHGTDPARHHGRREVVTSSSSNIDWGCAPLAPSEEVGGESGLKSDSPFGERSSTTAGETVTMMMAEGSDAGKEFSKQPDGSNSDDASTSPPWKKNVFKRRRPMEEGNTSLTCPVCSEEFEDKHQLTVHFREHNSVTSDGTMHSCKLCGKKLSSTSSLDRHMLIHSGERPHKCPICPMSFTTNGNMRRHIRTHEKGASNSAVNTADGEYITETLYSRPRKRIPSKRLLNSEESDGDFYPSKRMALESKESPTKIRMKEEELTCPICSKTFLCHYGLQTHMELHPNIVIKCEQCEATFKNHRGLRMHVLMSHKKSSPSKAATPADVPLGFQDLGYIADISCDKFPLIAQEWCEQNVRRCSSLVHRFICAVCNKAFPCASALDLHKKKNHSIKADSRENAIIQNSMSPSNEDSPFTDDDDSTKENKDYYSQLREKFPTQEQFMATLFLKPNPSPKPALFPNDCESLAQLKASSKDKVQPSSQVSDDQNHTDRDFADVGKILTLTTSASSNPLLMLKHLSRGAKQSPVKASTLSSAFTTPASKSKTKAGIFTASRPPPAHSHFPGQNKSLIRQADHEPRSADTATEMHFPTEVARDECKMEQATTTSEESTSENTIESEPTELEKTKEASEDGKSNKKVGKYVCKYCQESFLQYSALKIHLRTHMGLTPFKCLLCDYSSADKSTLVRHMRTHSGERPYSCKICDFPFTTKANCERHIKKRHGKESKLDIEMSIIHNSAGSTVGEASTSKFRAPDTFCKLCNREFRFFRDLQNHLKVHQRTPSKPFFCLKCQTGFSSKNNCARHIIKCHPDITKEDVDNYMMVKQPEVMDITQTMANSFASNGEQLSPIDFSKKSSMMLSDCDLSDQSWLSAYTLPNLIDLDAPIDLSLPKDKTSFLPPVDSSLGRLRFKRVYHKFYSKTLDALVCPHCSQAFKRGSVFKEHIRAHTTERPHRCYYCKAAFTMKDSLDKHIERRHGDEAKSESPAQSFIPKIATPMQFKLMSRSSQGLRVRISLDDSDISDDPADQPAMDEQTSQLQSPDSSFGSDASGELASVSKILAASSNNFQVCFPQTAGQAKQGEESESEVYAKDDKLSIKDEFPEPENPTDAADTEEWQSEMQDIDLAEEYDLIIDESLASSSEVAGGQEPSKTKERAPERDRSNLPSKEMCPYCNRKFPWISSLRRHILTHTGLKPFQCPQCNSSFSTKSNCERHIVRRHCLNVSPGSKVPENPFSCLEGCVDTAYSTKLKLMKHYEIKHIGVPFPECYKNEVKKLPASIIRSALAKRANKLSLSRSFGSSEFKTKVGMTGTSLKLSGHKQFLKRRHSSIDDKPLALVKKNSTSVCDGSNGKSQLHVKKNHVSLKGKPFPIIFKKKKKKHPSSVVNGRDSAEDEESSSKAAVDLLAVDEIDRVTEDPEDISVETIKQPTIRSKSKRKHARHCCSQCCKRFKSATTLKRHYRVHTLEHPFRCAECSASFTTKFNCQRHMLKLHGKSKEETVTLIEKQRAETTSSVPSQTQKVAKENQEAAADTCSQSHRLSTPHTKSVPNVSSSDASSAVTRAERKTVGENVVEMEDEFEKNGDDENVDELGGEDLDLDGDDFTEGQDVDLDDSILNSDPEESNSGIADAVLEATWDQDSGIAPSDDLYPAADQRDCSIISPTGRGRDVFVSGQTDNSDMIQNLLGIQDSSVLDQMLDSADSAAKLLGVK</sequence>
<organism evidence="8 9">
    <name type="scientific">Acanthaster planci</name>
    <name type="common">Crown-of-thorns starfish</name>
    <dbReference type="NCBI Taxonomy" id="133434"/>
    <lineage>
        <taxon>Eukaryota</taxon>
        <taxon>Metazoa</taxon>
        <taxon>Echinodermata</taxon>
        <taxon>Eleutherozoa</taxon>
        <taxon>Asterozoa</taxon>
        <taxon>Asteroidea</taxon>
        <taxon>Valvatacea</taxon>
        <taxon>Valvatida</taxon>
        <taxon>Acanthasteridae</taxon>
        <taxon>Acanthaster</taxon>
    </lineage>
</organism>
<dbReference type="InterPro" id="IPR052795">
    <property type="entry name" value="RREB1"/>
</dbReference>
<keyword evidence="2" id="KW-0677">Repeat</keyword>
<dbReference type="Gene3D" id="3.30.160.60">
    <property type="entry name" value="Classic Zinc Finger"/>
    <property type="match status" value="11"/>
</dbReference>
<feature type="compositionally biased region" description="Polar residues" evidence="6">
    <location>
        <begin position="1830"/>
        <end position="1842"/>
    </location>
</feature>
<feature type="compositionally biased region" description="Low complexity" evidence="6">
    <location>
        <begin position="286"/>
        <end position="296"/>
    </location>
</feature>
<feature type="domain" description="C2H2-type" evidence="7">
    <location>
        <begin position="1225"/>
        <end position="1252"/>
    </location>
</feature>
<evidence type="ECO:0000256" key="4">
    <source>
        <dbReference type="ARBA" id="ARBA00022833"/>
    </source>
</evidence>
<evidence type="ECO:0000313" key="9">
    <source>
        <dbReference type="RefSeq" id="XP_022082244.1"/>
    </source>
</evidence>
<dbReference type="GO" id="GO:0008270">
    <property type="term" value="F:zinc ion binding"/>
    <property type="evidence" value="ECO:0007669"/>
    <property type="project" value="UniProtKB-KW"/>
</dbReference>